<dbReference type="InterPro" id="IPR053150">
    <property type="entry name" value="Teicoplanin_resist-assoc"/>
</dbReference>
<dbReference type="Proteomes" id="UP001589693">
    <property type="component" value="Unassembled WGS sequence"/>
</dbReference>
<dbReference type="RefSeq" id="WP_377855381.1">
    <property type="nucleotide sequence ID" value="NZ_JBHLZU010000018.1"/>
</dbReference>
<feature type="domain" description="VanZ-like" evidence="7">
    <location>
        <begin position="50"/>
        <end position="187"/>
    </location>
</feature>
<dbReference type="EMBL" id="JBHLZU010000018">
    <property type="protein sequence ID" value="MFB9906676.1"/>
    <property type="molecule type" value="Genomic_DNA"/>
</dbReference>
<keyword evidence="10" id="KW-1185">Reference proteome</keyword>
<organism evidence="9 10">
    <name type="scientific">Allokutzneria oryzae</name>
    <dbReference type="NCBI Taxonomy" id="1378989"/>
    <lineage>
        <taxon>Bacteria</taxon>
        <taxon>Bacillati</taxon>
        <taxon>Actinomycetota</taxon>
        <taxon>Actinomycetes</taxon>
        <taxon>Pseudonocardiales</taxon>
        <taxon>Pseudonocardiaceae</taxon>
        <taxon>Allokutzneria</taxon>
    </lineage>
</organism>
<protein>
    <submittedName>
        <fullName evidence="9">VanZ family protein</fullName>
    </submittedName>
</protein>
<dbReference type="Pfam" id="PF06271">
    <property type="entry name" value="RDD"/>
    <property type="match status" value="1"/>
</dbReference>
<dbReference type="InterPro" id="IPR006976">
    <property type="entry name" value="VanZ-like"/>
</dbReference>
<comment type="caution">
    <text evidence="9">The sequence shown here is derived from an EMBL/GenBank/DDBJ whole genome shotgun (WGS) entry which is preliminary data.</text>
</comment>
<feature type="compositionally biased region" description="Basic and acidic residues" evidence="5">
    <location>
        <begin position="399"/>
        <end position="411"/>
    </location>
</feature>
<feature type="transmembrane region" description="Helical" evidence="6">
    <location>
        <begin position="108"/>
        <end position="126"/>
    </location>
</feature>
<keyword evidence="2 6" id="KW-0812">Transmembrane</keyword>
<evidence type="ECO:0000256" key="6">
    <source>
        <dbReference type="SAM" id="Phobius"/>
    </source>
</evidence>
<feature type="transmembrane region" description="Helical" evidence="6">
    <location>
        <begin position="138"/>
        <end position="160"/>
    </location>
</feature>
<evidence type="ECO:0000259" key="8">
    <source>
        <dbReference type="Pfam" id="PF06271"/>
    </source>
</evidence>
<evidence type="ECO:0000256" key="4">
    <source>
        <dbReference type="ARBA" id="ARBA00023136"/>
    </source>
</evidence>
<accession>A0ABV6A455</accession>
<feature type="domain" description="RDD" evidence="8">
    <location>
        <begin position="220"/>
        <end position="367"/>
    </location>
</feature>
<feature type="transmembrane region" description="Helical" evidence="6">
    <location>
        <begin position="214"/>
        <end position="234"/>
    </location>
</feature>
<evidence type="ECO:0000256" key="2">
    <source>
        <dbReference type="ARBA" id="ARBA00022692"/>
    </source>
</evidence>
<evidence type="ECO:0000313" key="9">
    <source>
        <dbReference type="EMBL" id="MFB9906676.1"/>
    </source>
</evidence>
<sequence length="411" mass="44910">MSPLYLQNIQTGLLYFLIAGLALLIPVVAFHYFRFGRVEPRRSFVLYAALLYGLVVLALVFMPFPPLASVCKGQQTTQWIPFQFIADIQTELTKRKLSGFGAAITSKSMLSFVFNIALFVPLGVLLRKAYGLKLRWVVLAGFALSLAIEITQVTGNFGIYPCPYRLFDVDDLMANTAGAAIGGLIAPAALIVPKVLPAKEVRAQLDAVGLPRQVVAYGLDMFLFGFALIFASAFTDSDATSLWMMLLLFALIRVVAPLISDGYTPAGKLLKFKVRMVDGSPAKVGPLIVREVFGPFGMMVLLIGVIAVFGTTVIRFLDHFDVAETYGLTRNELLLTVVLTGLAGFTLLLLAPVFRKDQRAWHDQIAGVRCVLDNPRSEPTTEADVREAIETLTVGTPTEEPKAEKVTGARE</sequence>
<evidence type="ECO:0000256" key="1">
    <source>
        <dbReference type="ARBA" id="ARBA00004141"/>
    </source>
</evidence>
<evidence type="ECO:0000256" key="5">
    <source>
        <dbReference type="SAM" id="MobiDB-lite"/>
    </source>
</evidence>
<evidence type="ECO:0000259" key="7">
    <source>
        <dbReference type="Pfam" id="PF04892"/>
    </source>
</evidence>
<gene>
    <name evidence="9" type="ORF">ACFFQA_22310</name>
</gene>
<feature type="transmembrane region" description="Helical" evidence="6">
    <location>
        <begin position="334"/>
        <end position="354"/>
    </location>
</feature>
<dbReference type="PANTHER" id="PTHR36834">
    <property type="entry name" value="MEMBRANE PROTEIN-RELATED"/>
    <property type="match status" value="1"/>
</dbReference>
<dbReference type="Pfam" id="PF04892">
    <property type="entry name" value="VanZ"/>
    <property type="match status" value="1"/>
</dbReference>
<comment type="subcellular location">
    <subcellularLocation>
        <location evidence="1">Membrane</location>
        <topology evidence="1">Multi-pass membrane protein</topology>
    </subcellularLocation>
</comment>
<dbReference type="PANTHER" id="PTHR36834:SF1">
    <property type="entry name" value="INTEGRAL MEMBRANE PROTEIN"/>
    <property type="match status" value="1"/>
</dbReference>
<feature type="transmembrane region" description="Helical" evidence="6">
    <location>
        <begin position="172"/>
        <end position="193"/>
    </location>
</feature>
<name>A0ABV6A455_9PSEU</name>
<reference evidence="9 10" key="1">
    <citation type="submission" date="2024-09" db="EMBL/GenBank/DDBJ databases">
        <authorList>
            <person name="Sun Q."/>
            <person name="Mori K."/>
        </authorList>
    </citation>
    <scope>NUCLEOTIDE SEQUENCE [LARGE SCALE GENOMIC DNA]</scope>
    <source>
        <strain evidence="9 10">TBRC 7907</strain>
    </source>
</reference>
<evidence type="ECO:0000313" key="10">
    <source>
        <dbReference type="Proteomes" id="UP001589693"/>
    </source>
</evidence>
<keyword evidence="3 6" id="KW-1133">Transmembrane helix</keyword>
<proteinExistence type="predicted"/>
<evidence type="ECO:0000256" key="3">
    <source>
        <dbReference type="ARBA" id="ARBA00022989"/>
    </source>
</evidence>
<feature type="transmembrane region" description="Helical" evidence="6">
    <location>
        <begin position="292"/>
        <end position="314"/>
    </location>
</feature>
<feature type="region of interest" description="Disordered" evidence="5">
    <location>
        <begin position="376"/>
        <end position="411"/>
    </location>
</feature>
<feature type="transmembrane region" description="Helical" evidence="6">
    <location>
        <begin position="44"/>
        <end position="64"/>
    </location>
</feature>
<feature type="transmembrane region" description="Helical" evidence="6">
    <location>
        <begin position="240"/>
        <end position="259"/>
    </location>
</feature>
<keyword evidence="4 6" id="KW-0472">Membrane</keyword>
<dbReference type="InterPro" id="IPR010432">
    <property type="entry name" value="RDD"/>
</dbReference>
<feature type="transmembrane region" description="Helical" evidence="6">
    <location>
        <begin position="12"/>
        <end position="32"/>
    </location>
</feature>